<dbReference type="Gene3D" id="3.40.50.1820">
    <property type="entry name" value="alpha/beta hydrolase"/>
    <property type="match status" value="1"/>
</dbReference>
<evidence type="ECO:0000313" key="3">
    <source>
        <dbReference type="Proteomes" id="UP001500034"/>
    </source>
</evidence>
<keyword evidence="3" id="KW-1185">Reference proteome</keyword>
<accession>A0ABP7PQI8</accession>
<gene>
    <name evidence="2" type="ORF">GCM10022384_20150</name>
</gene>
<dbReference type="SUPFAM" id="SSF53474">
    <property type="entry name" value="alpha/beta-Hydrolases"/>
    <property type="match status" value="1"/>
</dbReference>
<evidence type="ECO:0008006" key="4">
    <source>
        <dbReference type="Google" id="ProtNLM"/>
    </source>
</evidence>
<feature type="region of interest" description="Disordered" evidence="1">
    <location>
        <begin position="1"/>
        <end position="35"/>
    </location>
</feature>
<name>A0ABP7PQI8_9ACTN</name>
<protein>
    <recommendedName>
        <fullName evidence="4">Alpha/beta hydrolase</fullName>
    </recommendedName>
</protein>
<dbReference type="InterPro" id="IPR029058">
    <property type="entry name" value="AB_hydrolase_fold"/>
</dbReference>
<dbReference type="Proteomes" id="UP001500034">
    <property type="component" value="Unassembled WGS sequence"/>
</dbReference>
<dbReference type="EMBL" id="BAABCQ010000028">
    <property type="protein sequence ID" value="GAA3968813.1"/>
    <property type="molecule type" value="Genomic_DNA"/>
</dbReference>
<comment type="caution">
    <text evidence="2">The sequence shown here is derived from an EMBL/GenBank/DDBJ whole genome shotgun (WGS) entry which is preliminary data.</text>
</comment>
<evidence type="ECO:0000313" key="2">
    <source>
        <dbReference type="EMBL" id="GAA3968813.1"/>
    </source>
</evidence>
<evidence type="ECO:0000256" key="1">
    <source>
        <dbReference type="SAM" id="MobiDB-lite"/>
    </source>
</evidence>
<organism evidence="2 3">
    <name type="scientific">Streptomyces marokkonensis</name>
    <dbReference type="NCBI Taxonomy" id="324855"/>
    <lineage>
        <taxon>Bacteria</taxon>
        <taxon>Bacillati</taxon>
        <taxon>Actinomycetota</taxon>
        <taxon>Actinomycetes</taxon>
        <taxon>Kitasatosporales</taxon>
        <taxon>Streptomycetaceae</taxon>
        <taxon>Streptomyces</taxon>
    </lineage>
</organism>
<reference evidence="3" key="1">
    <citation type="journal article" date="2019" name="Int. J. Syst. Evol. Microbiol.">
        <title>The Global Catalogue of Microorganisms (GCM) 10K type strain sequencing project: providing services to taxonomists for standard genome sequencing and annotation.</title>
        <authorList>
            <consortium name="The Broad Institute Genomics Platform"/>
            <consortium name="The Broad Institute Genome Sequencing Center for Infectious Disease"/>
            <person name="Wu L."/>
            <person name="Ma J."/>
        </authorList>
    </citation>
    <scope>NUCLEOTIDE SEQUENCE [LARGE SCALE GENOMIC DNA]</scope>
    <source>
        <strain evidence="3">JCM 17027</strain>
    </source>
</reference>
<proteinExistence type="predicted"/>
<sequence>MPTPLPRATGSDRRTGRPFTRPDAGRPERRRPVTTPTVPLRLAFVLTRPGPTAALPVLVVFGADDVHAPGHLPGVEQPERFNAALPEFLAARV</sequence>